<dbReference type="SUPFAM" id="SSF56784">
    <property type="entry name" value="HAD-like"/>
    <property type="match status" value="1"/>
</dbReference>
<dbReference type="NCBIfam" id="TIGR01549">
    <property type="entry name" value="HAD-SF-IA-v1"/>
    <property type="match status" value="1"/>
</dbReference>
<evidence type="ECO:0000313" key="2">
    <source>
        <dbReference type="EMBL" id="QCD66176.1"/>
    </source>
</evidence>
<dbReference type="Gene3D" id="1.10.150.240">
    <property type="entry name" value="Putative phosphatase, domain 2"/>
    <property type="match status" value="1"/>
</dbReference>
<evidence type="ECO:0000256" key="1">
    <source>
        <dbReference type="ARBA" id="ARBA00007958"/>
    </source>
</evidence>
<protein>
    <submittedName>
        <fullName evidence="2">HAD family hydrolase</fullName>
    </submittedName>
</protein>
<evidence type="ECO:0000313" key="3">
    <source>
        <dbReference type="Proteomes" id="UP000297053"/>
    </source>
</evidence>
<accession>A0A4D6KMG8</accession>
<sequence>MARTDYDFWLFDLDGTVVDIDPSYPPTVVSAVGDRLGVSFTEREAEILWYGLGGVRERVLRRRGVEPERFWETFHEVEQPADRAGATYLYDDAESFICEIDAPVGVVTHCQPYLTDPVLDRLDIRDWFDTVVCCSDETGWKPDPTPVEMAMTDLGVAHDGHEGVLAGDDPDDIGAAWNAGLDAIHVERYDPAERGQCVLGDRRVTGFGEMS</sequence>
<dbReference type="GO" id="GO:0006281">
    <property type="term" value="P:DNA repair"/>
    <property type="evidence" value="ECO:0007669"/>
    <property type="project" value="TreeGrafter"/>
</dbReference>
<dbReference type="GO" id="GO:0008967">
    <property type="term" value="F:phosphoglycolate phosphatase activity"/>
    <property type="evidence" value="ECO:0007669"/>
    <property type="project" value="TreeGrafter"/>
</dbReference>
<dbReference type="OMA" id="YDFWLLD"/>
<organism evidence="2 3">
    <name type="scientific">Halomicrobium mukohataei</name>
    <dbReference type="NCBI Taxonomy" id="57705"/>
    <lineage>
        <taxon>Archaea</taxon>
        <taxon>Methanobacteriati</taxon>
        <taxon>Methanobacteriota</taxon>
        <taxon>Stenosarchaea group</taxon>
        <taxon>Halobacteria</taxon>
        <taxon>Halobacteriales</taxon>
        <taxon>Haloarculaceae</taxon>
        <taxon>Halomicrobium</taxon>
    </lineage>
</organism>
<dbReference type="SFLD" id="SFLDS00003">
    <property type="entry name" value="Haloacid_Dehalogenase"/>
    <property type="match status" value="1"/>
</dbReference>
<proteinExistence type="inferred from homology"/>
<dbReference type="AlphaFoldDB" id="A0A4D6KMG8"/>
<keyword evidence="2" id="KW-0378">Hydrolase</keyword>
<dbReference type="InterPro" id="IPR023214">
    <property type="entry name" value="HAD_sf"/>
</dbReference>
<dbReference type="RefSeq" id="WP_015762567.1">
    <property type="nucleotide sequence ID" value="NZ_CP039375.1"/>
</dbReference>
<dbReference type="KEGG" id="halz:E5139_11175"/>
<reference evidence="2 3" key="2">
    <citation type="submission" date="2019-04" db="EMBL/GenBank/DDBJ databases">
        <authorList>
            <person name="Yang S."/>
            <person name="Wei W."/>
        </authorList>
    </citation>
    <scope>NUCLEOTIDE SEQUENCE [LARGE SCALE GENOMIC DNA]</scope>
    <source>
        <strain evidence="3">ZP60</strain>
    </source>
</reference>
<dbReference type="InterPro" id="IPR006439">
    <property type="entry name" value="HAD-SF_hydro_IA"/>
</dbReference>
<name>A0A4D6KMG8_9EURY</name>
<dbReference type="Pfam" id="PF13419">
    <property type="entry name" value="HAD_2"/>
    <property type="match status" value="1"/>
</dbReference>
<dbReference type="GeneID" id="42179505"/>
<dbReference type="SFLD" id="SFLDG01129">
    <property type="entry name" value="C1.5:_HAD__Beta-PGM__Phosphata"/>
    <property type="match status" value="1"/>
</dbReference>
<dbReference type="InterPro" id="IPR041492">
    <property type="entry name" value="HAD_2"/>
</dbReference>
<reference evidence="2 3" key="1">
    <citation type="submission" date="2019-04" db="EMBL/GenBank/DDBJ databases">
        <title>Complete genome sequence of Arthrobacter sp. ZXY-2 associated with effective atrazine degradation and salt adaptation.</title>
        <authorList>
            <person name="Zhao X."/>
        </authorList>
    </citation>
    <scope>NUCLEOTIDE SEQUENCE [LARGE SCALE GENOMIC DNA]</scope>
    <source>
        <strain evidence="3">ZP60</strain>
    </source>
</reference>
<dbReference type="EMBL" id="CP039375">
    <property type="protein sequence ID" value="QCD66176.1"/>
    <property type="molecule type" value="Genomic_DNA"/>
</dbReference>
<dbReference type="PANTHER" id="PTHR43434">
    <property type="entry name" value="PHOSPHOGLYCOLATE PHOSPHATASE"/>
    <property type="match status" value="1"/>
</dbReference>
<gene>
    <name evidence="2" type="ORF">E5139_11175</name>
</gene>
<dbReference type="InterPro" id="IPR036412">
    <property type="entry name" value="HAD-like_sf"/>
</dbReference>
<comment type="similarity">
    <text evidence="1">Belongs to the HAD-like hydrolase superfamily.</text>
</comment>
<dbReference type="InterPro" id="IPR023198">
    <property type="entry name" value="PGP-like_dom2"/>
</dbReference>
<dbReference type="Proteomes" id="UP000297053">
    <property type="component" value="Chromosome"/>
</dbReference>
<dbReference type="PANTHER" id="PTHR43434:SF1">
    <property type="entry name" value="PHOSPHOGLYCOLATE PHOSPHATASE"/>
    <property type="match status" value="1"/>
</dbReference>
<dbReference type="Gene3D" id="3.40.50.1000">
    <property type="entry name" value="HAD superfamily/HAD-like"/>
    <property type="match status" value="1"/>
</dbReference>
<dbReference type="InterPro" id="IPR050155">
    <property type="entry name" value="HAD-like_hydrolase_sf"/>
</dbReference>